<evidence type="ECO:0000259" key="3">
    <source>
        <dbReference type="Pfam" id="PF03795"/>
    </source>
</evidence>
<evidence type="ECO:0000313" key="4">
    <source>
        <dbReference type="EMBL" id="SMX86803.1"/>
    </source>
</evidence>
<dbReference type="InterPro" id="IPR011008">
    <property type="entry name" value="Dimeric_a/b-barrel"/>
</dbReference>
<proteinExistence type="inferred from homology"/>
<reference evidence="4 5" key="1">
    <citation type="submission" date="2017-03" db="EMBL/GenBank/DDBJ databases">
        <authorList>
            <person name="Afonso C.L."/>
            <person name="Miller P.J."/>
            <person name="Scott M.A."/>
            <person name="Spackman E."/>
            <person name="Goraichik I."/>
            <person name="Dimitrov K.M."/>
            <person name="Suarez D.L."/>
            <person name="Swayne D.E."/>
        </authorList>
    </citation>
    <scope>NUCLEOTIDE SEQUENCE [LARGE SCALE GENOMIC DNA]</scope>
    <source>
        <strain evidence="4 5">ATCC 9172</strain>
    </source>
</reference>
<gene>
    <name evidence="4" type="ORF">BLIN9172_02138</name>
</gene>
<dbReference type="Pfam" id="PF03795">
    <property type="entry name" value="YCII"/>
    <property type="match status" value="1"/>
</dbReference>
<dbReference type="AlphaFoldDB" id="A0A2H1JHB0"/>
<dbReference type="EMBL" id="FXYY01000012">
    <property type="protein sequence ID" value="SMX86803.1"/>
    <property type="molecule type" value="Genomic_DNA"/>
</dbReference>
<dbReference type="InterPro" id="IPR005545">
    <property type="entry name" value="YCII"/>
</dbReference>
<dbReference type="PANTHER" id="PTHR35174">
    <property type="entry name" value="BLL7171 PROTEIN-RELATED"/>
    <property type="match status" value="1"/>
</dbReference>
<name>A0A2H1JHB0_BRELN</name>
<dbReference type="Proteomes" id="UP000234641">
    <property type="component" value="Unassembled WGS sequence"/>
</dbReference>
<evidence type="ECO:0000313" key="5">
    <source>
        <dbReference type="Proteomes" id="UP000234641"/>
    </source>
</evidence>
<dbReference type="Gene3D" id="3.30.70.1060">
    <property type="entry name" value="Dimeric alpha+beta barrel"/>
    <property type="match status" value="1"/>
</dbReference>
<evidence type="ECO:0000256" key="1">
    <source>
        <dbReference type="ARBA" id="ARBA00007689"/>
    </source>
</evidence>
<feature type="region of interest" description="Disordered" evidence="2">
    <location>
        <begin position="119"/>
        <end position="144"/>
    </location>
</feature>
<dbReference type="PANTHER" id="PTHR35174:SF3">
    <property type="entry name" value="BLL7171 PROTEIN"/>
    <property type="match status" value="1"/>
</dbReference>
<protein>
    <submittedName>
        <fullName evidence="4">Uncharacterized conserved protein</fullName>
    </submittedName>
</protein>
<accession>A0A2H1JHB0</accession>
<comment type="similarity">
    <text evidence="1">Belongs to the YciI family.</text>
</comment>
<feature type="domain" description="YCII-related" evidence="3">
    <location>
        <begin position="22"/>
        <end position="113"/>
    </location>
</feature>
<sequence length="144" mass="15305">MRYALVFHAPELTPDGPQPSEEGIQEMMRLMDDYAAALNSAGVFVAWEMLAPHSETKTVTRRTGEVVIEDGPFAAAKEALAGVVVIDVPDVEAALAWAEKFPGTSYGTIEVRPAATSFVDGTWTRPGDGPTRSGDCPSHPDGSS</sequence>
<dbReference type="SUPFAM" id="SSF54909">
    <property type="entry name" value="Dimeric alpha+beta barrel"/>
    <property type="match status" value="1"/>
</dbReference>
<organism evidence="4 5">
    <name type="scientific">Brevibacterium linens ATCC 9172</name>
    <dbReference type="NCBI Taxonomy" id="1255617"/>
    <lineage>
        <taxon>Bacteria</taxon>
        <taxon>Bacillati</taxon>
        <taxon>Actinomycetota</taxon>
        <taxon>Actinomycetes</taxon>
        <taxon>Micrococcales</taxon>
        <taxon>Brevibacteriaceae</taxon>
        <taxon>Brevibacterium</taxon>
    </lineage>
</organism>
<dbReference type="RefSeq" id="WP_101555074.1">
    <property type="nucleotide sequence ID" value="NZ_FXYY01000012.1"/>
</dbReference>
<evidence type="ECO:0000256" key="2">
    <source>
        <dbReference type="SAM" id="MobiDB-lite"/>
    </source>
</evidence>